<keyword evidence="2" id="KW-1185">Reference proteome</keyword>
<dbReference type="EMBL" id="ML979134">
    <property type="protein sequence ID" value="KAF1918379.1"/>
    <property type="molecule type" value="Genomic_DNA"/>
</dbReference>
<proteinExistence type="predicted"/>
<accession>A0A6A5QSL4</accession>
<feature type="non-terminal residue" evidence="1">
    <location>
        <position position="1"/>
    </location>
</feature>
<dbReference type="OrthoDB" id="6513042at2759"/>
<sequence>MTRAKRHLCVVGDSDTISRGSGFLAAWMGFLEQHADLRYPSLAEVYVDEQRG</sequence>
<reference evidence="1" key="1">
    <citation type="journal article" date="2020" name="Stud. Mycol.">
        <title>101 Dothideomycetes genomes: a test case for predicting lifestyles and emergence of pathogens.</title>
        <authorList>
            <person name="Haridas S."/>
            <person name="Albert R."/>
            <person name="Binder M."/>
            <person name="Bloem J."/>
            <person name="Labutti K."/>
            <person name="Salamov A."/>
            <person name="Andreopoulos B."/>
            <person name="Baker S."/>
            <person name="Barry K."/>
            <person name="Bills G."/>
            <person name="Bluhm B."/>
            <person name="Cannon C."/>
            <person name="Castanera R."/>
            <person name="Culley D."/>
            <person name="Daum C."/>
            <person name="Ezra D."/>
            <person name="Gonzalez J."/>
            <person name="Henrissat B."/>
            <person name="Kuo A."/>
            <person name="Liang C."/>
            <person name="Lipzen A."/>
            <person name="Lutzoni F."/>
            <person name="Magnuson J."/>
            <person name="Mondo S."/>
            <person name="Nolan M."/>
            <person name="Ohm R."/>
            <person name="Pangilinan J."/>
            <person name="Park H.-J."/>
            <person name="Ramirez L."/>
            <person name="Alfaro M."/>
            <person name="Sun H."/>
            <person name="Tritt A."/>
            <person name="Yoshinaga Y."/>
            <person name="Zwiers L.-H."/>
            <person name="Turgeon B."/>
            <person name="Goodwin S."/>
            <person name="Spatafora J."/>
            <person name="Crous P."/>
            <person name="Grigoriev I."/>
        </authorList>
    </citation>
    <scope>NUCLEOTIDE SEQUENCE</scope>
    <source>
        <strain evidence="1">HMLAC05119</strain>
    </source>
</reference>
<protein>
    <submittedName>
        <fullName evidence="1">Uncharacterized protein</fullName>
    </submittedName>
</protein>
<dbReference type="AlphaFoldDB" id="A0A6A5QSL4"/>
<evidence type="ECO:0000313" key="2">
    <source>
        <dbReference type="Proteomes" id="UP000800096"/>
    </source>
</evidence>
<dbReference type="Proteomes" id="UP000800096">
    <property type="component" value="Unassembled WGS sequence"/>
</dbReference>
<organism evidence="1 2">
    <name type="scientific">Ampelomyces quisqualis</name>
    <name type="common">Powdery mildew agent</name>
    <dbReference type="NCBI Taxonomy" id="50730"/>
    <lineage>
        <taxon>Eukaryota</taxon>
        <taxon>Fungi</taxon>
        <taxon>Dikarya</taxon>
        <taxon>Ascomycota</taxon>
        <taxon>Pezizomycotina</taxon>
        <taxon>Dothideomycetes</taxon>
        <taxon>Pleosporomycetidae</taxon>
        <taxon>Pleosporales</taxon>
        <taxon>Pleosporineae</taxon>
        <taxon>Phaeosphaeriaceae</taxon>
        <taxon>Ampelomyces</taxon>
    </lineage>
</organism>
<evidence type="ECO:0000313" key="1">
    <source>
        <dbReference type="EMBL" id="KAF1918379.1"/>
    </source>
</evidence>
<name>A0A6A5QSL4_AMPQU</name>
<gene>
    <name evidence="1" type="ORF">BDU57DRAFT_515115</name>
</gene>